<evidence type="ECO:0000313" key="3">
    <source>
        <dbReference type="Proteomes" id="UP000016801"/>
    </source>
</evidence>
<dbReference type="AlphaFoldDB" id="M1WE44"/>
<sequence length="216" mass="25039">MPHKLVHNYSQLNSTGRPASVRGVRRIMQPEYGVKNPQLPALWSKANELDPGEPPEHLEALGPLTPLEEWLIAPVHTRMQVMTYRGAQYVPRSYRQLISFPKNVPTMHYRLSVPPGQLNILILRPRKQTDQPNTINRFRIQLHVRRPVVAAWLRHLQANHDGYSEVTIDEDFLSQLPDDGDVNADLRRRRSYHWRIRRYIPGGRVISQRLGSARST</sequence>
<feature type="domain" description="DUF6570" evidence="1">
    <location>
        <begin position="37"/>
        <end position="171"/>
    </location>
</feature>
<accession>M1WE44</accession>
<proteinExistence type="predicted"/>
<gene>
    <name evidence="2" type="ORF">CPUR_03697</name>
</gene>
<dbReference type="HOGENOM" id="CLU_1277511_0_0_1"/>
<keyword evidence="3" id="KW-1185">Reference proteome</keyword>
<comment type="caution">
    <text evidence="2">The sequence shown here is derived from an EMBL/GenBank/DDBJ whole genome shotgun (WGS) entry which is preliminary data.</text>
</comment>
<dbReference type="Proteomes" id="UP000016801">
    <property type="component" value="Unassembled WGS sequence"/>
</dbReference>
<dbReference type="OrthoDB" id="4960759at2759"/>
<organism evidence="2 3">
    <name type="scientific">Claviceps purpurea (strain 20.1)</name>
    <name type="common">Ergot fungus</name>
    <name type="synonym">Sphacelia segetum</name>
    <dbReference type="NCBI Taxonomy" id="1111077"/>
    <lineage>
        <taxon>Eukaryota</taxon>
        <taxon>Fungi</taxon>
        <taxon>Dikarya</taxon>
        <taxon>Ascomycota</taxon>
        <taxon>Pezizomycotina</taxon>
        <taxon>Sordariomycetes</taxon>
        <taxon>Hypocreomycetidae</taxon>
        <taxon>Hypocreales</taxon>
        <taxon>Clavicipitaceae</taxon>
        <taxon>Claviceps</taxon>
    </lineage>
</organism>
<reference evidence="2 3" key="1">
    <citation type="journal article" date="2013" name="PLoS Genet.">
        <title>Plant-symbiotic fungi as chemical engineers: Multi-genome analysis of the Clavicipitaceae reveals dynamics of alkaloid loci.</title>
        <authorList>
            <person name="Schardl C.L."/>
            <person name="Young C.A."/>
            <person name="Hesse U."/>
            <person name="Amyotte S.G."/>
            <person name="Andreeva K."/>
            <person name="Calie P.J."/>
            <person name="Fleetwood D.J."/>
            <person name="Haws D.C."/>
            <person name="Moore N."/>
            <person name="Oeser B."/>
            <person name="Panaccione D.G."/>
            <person name="Schweri K.K."/>
            <person name="Voisey C.R."/>
            <person name="Farman M.L."/>
            <person name="Jaromczyk J.W."/>
            <person name="Roe B.A."/>
            <person name="O'Sullivan D.M."/>
            <person name="Scott B."/>
            <person name="Tudzynski P."/>
            <person name="An Z."/>
            <person name="Arnaoudova E.G."/>
            <person name="Bullock C.T."/>
            <person name="Charlton N.D."/>
            <person name="Chen L."/>
            <person name="Cox M."/>
            <person name="Dinkins R.D."/>
            <person name="Florea S."/>
            <person name="Glenn A.E."/>
            <person name="Gordon A."/>
            <person name="Gueldener U."/>
            <person name="Harris D.R."/>
            <person name="Hollin W."/>
            <person name="Jaromczyk J."/>
            <person name="Johnson R.D."/>
            <person name="Khan A.K."/>
            <person name="Leistner E."/>
            <person name="Leuchtmann A."/>
            <person name="Li C."/>
            <person name="Liu J."/>
            <person name="Liu J."/>
            <person name="Liu M."/>
            <person name="Mace W."/>
            <person name="Machado C."/>
            <person name="Nagabhyru P."/>
            <person name="Pan J."/>
            <person name="Schmid J."/>
            <person name="Sugawara K."/>
            <person name="Steiner U."/>
            <person name="Takach J.E."/>
            <person name="Tanaka E."/>
            <person name="Webb J.S."/>
            <person name="Wilson E.V."/>
            <person name="Wiseman J.L."/>
            <person name="Yoshida R."/>
            <person name="Zeng Z."/>
        </authorList>
    </citation>
    <scope>NUCLEOTIDE SEQUENCE [LARGE SCALE GENOMIC DNA]</scope>
    <source>
        <strain evidence="2 3">20.1</strain>
    </source>
</reference>
<evidence type="ECO:0000313" key="2">
    <source>
        <dbReference type="EMBL" id="CCE29849.1"/>
    </source>
</evidence>
<dbReference type="Pfam" id="PF20209">
    <property type="entry name" value="DUF6570"/>
    <property type="match status" value="1"/>
</dbReference>
<evidence type="ECO:0000259" key="1">
    <source>
        <dbReference type="Pfam" id="PF20209"/>
    </source>
</evidence>
<dbReference type="EMBL" id="CAGA01000017">
    <property type="protein sequence ID" value="CCE29849.1"/>
    <property type="molecule type" value="Genomic_DNA"/>
</dbReference>
<protein>
    <recommendedName>
        <fullName evidence="1">DUF6570 domain-containing protein</fullName>
    </recommendedName>
</protein>
<dbReference type="VEuPathDB" id="FungiDB:CPUR_03697"/>
<name>M1WE44_CLAP2</name>
<dbReference type="InterPro" id="IPR046700">
    <property type="entry name" value="DUF6570"/>
</dbReference>